<sequence>MPGGSKNKKATRADGEDRLGALPDEILQHVLSFLPSCHTVQTCVLAQRWRDQWKSVPALRLHQDHFETDQHLSEFANQLLLLRGRAPVHVCDIVATEGDIWQWIRYALSCQARVLRVDLLDVIEPWQLSDRHFISGQLVRLELAALELRPRSLDFSSCPRLEVLNIKDCTVDAKKIVSRSVRHLSITGCTFDIKSRTRISAPGLISLQLDDFLGWTPVLERVPSLVTALVRLGEFCDDHCFESYYGNCGGFSGRCKCDESLHSDGPVLLAALSQATDLKLVSRPQVFIFRKDLKRRPSFTKLKTLFLNEWCVAANFAALLYFLQHSPILEKLTIELDKTPEYVFQTDGDCNPGQQPIASKRLQVVQVKYHKDRVLALQKILKILITGGVPSEKVVIERIISWTSGSFSFKRRAE</sequence>
<proteinExistence type="predicted"/>
<dbReference type="Gene3D" id="1.20.1280.50">
    <property type="match status" value="1"/>
</dbReference>
<dbReference type="SUPFAM" id="SSF81383">
    <property type="entry name" value="F-box domain"/>
    <property type="match status" value="1"/>
</dbReference>
<evidence type="ECO:0000313" key="2">
    <source>
        <dbReference type="EMBL" id="KAK1646797.1"/>
    </source>
</evidence>
<dbReference type="PANTHER" id="PTHR34223:SF51">
    <property type="entry name" value="OS06G0556300 PROTEIN"/>
    <property type="match status" value="1"/>
</dbReference>
<accession>A0AAD8S9I6</accession>
<comment type="caution">
    <text evidence="2">The sequence shown here is derived from an EMBL/GenBank/DDBJ whole genome shotgun (WGS) entry which is preliminary data.</text>
</comment>
<dbReference type="InterPro" id="IPR053197">
    <property type="entry name" value="F-box_SCFL_complex_component"/>
</dbReference>
<dbReference type="SUPFAM" id="SSF52047">
    <property type="entry name" value="RNI-like"/>
    <property type="match status" value="1"/>
</dbReference>
<dbReference type="AlphaFoldDB" id="A0AAD8S9I6"/>
<name>A0AAD8S9I6_LOLMU</name>
<protein>
    <recommendedName>
        <fullName evidence="1">F-box domain-containing protein</fullName>
    </recommendedName>
</protein>
<evidence type="ECO:0000313" key="3">
    <source>
        <dbReference type="Proteomes" id="UP001231189"/>
    </source>
</evidence>
<dbReference type="PANTHER" id="PTHR34223">
    <property type="entry name" value="OS11G0201299 PROTEIN"/>
    <property type="match status" value="1"/>
</dbReference>
<dbReference type="Proteomes" id="UP001231189">
    <property type="component" value="Unassembled WGS sequence"/>
</dbReference>
<organism evidence="2 3">
    <name type="scientific">Lolium multiflorum</name>
    <name type="common">Italian ryegrass</name>
    <name type="synonym">Lolium perenne subsp. multiflorum</name>
    <dbReference type="NCBI Taxonomy" id="4521"/>
    <lineage>
        <taxon>Eukaryota</taxon>
        <taxon>Viridiplantae</taxon>
        <taxon>Streptophyta</taxon>
        <taxon>Embryophyta</taxon>
        <taxon>Tracheophyta</taxon>
        <taxon>Spermatophyta</taxon>
        <taxon>Magnoliopsida</taxon>
        <taxon>Liliopsida</taxon>
        <taxon>Poales</taxon>
        <taxon>Poaceae</taxon>
        <taxon>BOP clade</taxon>
        <taxon>Pooideae</taxon>
        <taxon>Poodae</taxon>
        <taxon>Poeae</taxon>
        <taxon>Poeae Chloroplast Group 2 (Poeae type)</taxon>
        <taxon>Loliodinae</taxon>
        <taxon>Loliinae</taxon>
        <taxon>Lolium</taxon>
    </lineage>
</organism>
<dbReference type="Pfam" id="PF00646">
    <property type="entry name" value="F-box"/>
    <property type="match status" value="1"/>
</dbReference>
<keyword evidence="3" id="KW-1185">Reference proteome</keyword>
<evidence type="ECO:0000259" key="1">
    <source>
        <dbReference type="Pfam" id="PF00646"/>
    </source>
</evidence>
<dbReference type="InterPro" id="IPR001810">
    <property type="entry name" value="F-box_dom"/>
</dbReference>
<feature type="domain" description="F-box" evidence="1">
    <location>
        <begin position="22"/>
        <end position="57"/>
    </location>
</feature>
<dbReference type="InterPro" id="IPR036047">
    <property type="entry name" value="F-box-like_dom_sf"/>
</dbReference>
<dbReference type="EMBL" id="JAUUTY010000004">
    <property type="protein sequence ID" value="KAK1646797.1"/>
    <property type="molecule type" value="Genomic_DNA"/>
</dbReference>
<gene>
    <name evidence="2" type="ORF">QYE76_064602</name>
</gene>
<reference evidence="2" key="1">
    <citation type="submission" date="2023-07" db="EMBL/GenBank/DDBJ databases">
        <title>A chromosome-level genome assembly of Lolium multiflorum.</title>
        <authorList>
            <person name="Chen Y."/>
            <person name="Copetti D."/>
            <person name="Kolliker R."/>
            <person name="Studer B."/>
        </authorList>
    </citation>
    <scope>NUCLEOTIDE SEQUENCE</scope>
    <source>
        <strain evidence="2">02402/16</strain>
        <tissue evidence="2">Leaf</tissue>
    </source>
</reference>